<evidence type="ECO:0000313" key="2">
    <source>
        <dbReference type="Proteomes" id="UP001597414"/>
    </source>
</evidence>
<dbReference type="Gene3D" id="3.30.420.250">
    <property type="match status" value="1"/>
</dbReference>
<gene>
    <name evidence="1" type="ORF">ACFSKV_15730</name>
</gene>
<dbReference type="Gene3D" id="3.30.420.260">
    <property type="match status" value="1"/>
</dbReference>
<organism evidence="1 2">
    <name type="scientific">Shivajiella indica</name>
    <dbReference type="NCBI Taxonomy" id="872115"/>
    <lineage>
        <taxon>Bacteria</taxon>
        <taxon>Pseudomonadati</taxon>
        <taxon>Bacteroidota</taxon>
        <taxon>Cytophagia</taxon>
        <taxon>Cytophagales</taxon>
        <taxon>Cyclobacteriaceae</taxon>
        <taxon>Shivajiella</taxon>
    </lineage>
</organism>
<sequence>MKKLYCDKYDPSMVSYLSLFLYNHIRILFAKDKNNKIVAVRTWNLLASSEVPISNVWKDDLYKLDVPTKVFVHNNLFSLVPGVLFNPDFLGTYLSFAGDLTTDIHPFSNSLESNNYYLVGGLGSQLFQLLSDGKSSIKFHHGSSSFLSFCLKERPKFLPQEILIYMFDKSFYLAAFSKQELALFNKFDIQNREELLMYLFGITNQLGFDRKYCRYTLFGAKNNFDIKENWAVEYFKYFNITHPEINQSYHEGTESFSKTFHFESHWEFIQ</sequence>
<dbReference type="EMBL" id="JBHUIV010000020">
    <property type="protein sequence ID" value="MFD2203026.1"/>
    <property type="molecule type" value="Genomic_DNA"/>
</dbReference>
<protein>
    <submittedName>
        <fullName evidence="1">DUF3822 family protein</fullName>
    </submittedName>
</protein>
<name>A0ABW5BE27_9BACT</name>
<comment type="caution">
    <text evidence="1">The sequence shown here is derived from an EMBL/GenBank/DDBJ whole genome shotgun (WGS) entry which is preliminary data.</text>
</comment>
<dbReference type="InterPro" id="IPR024213">
    <property type="entry name" value="DUF3822"/>
</dbReference>
<keyword evidence="2" id="KW-1185">Reference proteome</keyword>
<dbReference type="Pfam" id="PF12864">
    <property type="entry name" value="DUF3822"/>
    <property type="match status" value="1"/>
</dbReference>
<proteinExistence type="predicted"/>
<reference evidence="2" key="1">
    <citation type="journal article" date="2019" name="Int. J. Syst. Evol. Microbiol.">
        <title>The Global Catalogue of Microorganisms (GCM) 10K type strain sequencing project: providing services to taxonomists for standard genome sequencing and annotation.</title>
        <authorList>
            <consortium name="The Broad Institute Genomics Platform"/>
            <consortium name="The Broad Institute Genome Sequencing Center for Infectious Disease"/>
            <person name="Wu L."/>
            <person name="Ma J."/>
        </authorList>
    </citation>
    <scope>NUCLEOTIDE SEQUENCE [LARGE SCALE GENOMIC DNA]</scope>
    <source>
        <strain evidence="2">KCTC 19812</strain>
    </source>
</reference>
<dbReference type="CDD" id="cd24013">
    <property type="entry name" value="ASKHA_ATPase_BT3980-like"/>
    <property type="match status" value="1"/>
</dbReference>
<dbReference type="RefSeq" id="WP_380804808.1">
    <property type="nucleotide sequence ID" value="NZ_JBHUIV010000020.1"/>
</dbReference>
<accession>A0ABW5BE27</accession>
<dbReference type="Proteomes" id="UP001597414">
    <property type="component" value="Unassembled WGS sequence"/>
</dbReference>
<evidence type="ECO:0000313" key="1">
    <source>
        <dbReference type="EMBL" id="MFD2203026.1"/>
    </source>
</evidence>